<dbReference type="Gene3D" id="2.60.40.1630">
    <property type="entry name" value="bacillus anthracis domain"/>
    <property type="match status" value="1"/>
</dbReference>
<organism evidence="3 4">
    <name type="scientific">Butyricicoccus pullicaecorum</name>
    <dbReference type="NCBI Taxonomy" id="501571"/>
    <lineage>
        <taxon>Bacteria</taxon>
        <taxon>Bacillati</taxon>
        <taxon>Bacillota</taxon>
        <taxon>Clostridia</taxon>
        <taxon>Eubacteriales</taxon>
        <taxon>Butyricicoccaceae</taxon>
        <taxon>Butyricicoccus</taxon>
    </lineage>
</organism>
<sequence>MNKEYKDMLSELHFSEEQKENMVDRLMRAQLEPVQPKKRRRPIGRTVAAIAAVAAVMSMGAGAVYSGLASDAFSAIFGTEQTEIIDKIGKPLGVSDTDAGITVTADAILGDEHNLNVVFTLTKDDGSSWDITDAKTLSFGEATVSLNHLGGSHGGAWFVDEDPNDNQIQYVEQITVDDGSIPMGSAKASMSDLTVYDSQTGDVQQVIEGSWNLRFDVQYEDSSVELLTDPVQVVTDAGTATVTEVRLSPVGFRVSGYYEAFNAETQQMADNYEATSGREPEDSPFRRMRDVPVVMTLKSGETVDLGTYAGGSANMSDRSFTLSGCYESAIYNLDDVESVTVGDVTLPVTAQ</sequence>
<name>A0A1Y4LBD9_9FIRM</name>
<keyword evidence="1" id="KW-0812">Transmembrane</keyword>
<dbReference type="AlphaFoldDB" id="A0A1Y4LBD9"/>
<dbReference type="Pfam" id="PF13786">
    <property type="entry name" value="DUF4179"/>
    <property type="match status" value="1"/>
</dbReference>
<keyword evidence="1" id="KW-1133">Transmembrane helix</keyword>
<reference evidence="4" key="1">
    <citation type="submission" date="2017-04" db="EMBL/GenBank/DDBJ databases">
        <title>Function of individual gut microbiota members based on whole genome sequencing of pure cultures obtained from chicken caecum.</title>
        <authorList>
            <person name="Medvecky M."/>
            <person name="Cejkova D."/>
            <person name="Polansky O."/>
            <person name="Karasova D."/>
            <person name="Kubasova T."/>
            <person name="Cizek A."/>
            <person name="Rychlik I."/>
        </authorList>
    </citation>
    <scope>NUCLEOTIDE SEQUENCE [LARGE SCALE GENOMIC DNA]</scope>
    <source>
        <strain evidence="4">An180</strain>
    </source>
</reference>
<evidence type="ECO:0000313" key="3">
    <source>
        <dbReference type="EMBL" id="OUP54045.1"/>
    </source>
</evidence>
<gene>
    <name evidence="3" type="ORF">B5F17_02210</name>
</gene>
<feature type="transmembrane region" description="Helical" evidence="1">
    <location>
        <begin position="47"/>
        <end position="68"/>
    </location>
</feature>
<evidence type="ECO:0000259" key="2">
    <source>
        <dbReference type="Pfam" id="PF13786"/>
    </source>
</evidence>
<comment type="caution">
    <text evidence="3">The sequence shown here is derived from an EMBL/GenBank/DDBJ whole genome shotgun (WGS) entry which is preliminary data.</text>
</comment>
<dbReference type="RefSeq" id="WP_143287654.1">
    <property type="nucleotide sequence ID" value="NZ_NFKK01000002.1"/>
</dbReference>
<feature type="domain" description="DUF4179" evidence="2">
    <location>
        <begin position="39"/>
        <end position="121"/>
    </location>
</feature>
<keyword evidence="1" id="KW-0472">Membrane</keyword>
<proteinExistence type="predicted"/>
<dbReference type="Proteomes" id="UP000195897">
    <property type="component" value="Unassembled WGS sequence"/>
</dbReference>
<protein>
    <recommendedName>
        <fullName evidence="2">DUF4179 domain-containing protein</fullName>
    </recommendedName>
</protein>
<evidence type="ECO:0000313" key="4">
    <source>
        <dbReference type="Proteomes" id="UP000195897"/>
    </source>
</evidence>
<dbReference type="InterPro" id="IPR025436">
    <property type="entry name" value="DUF4179"/>
</dbReference>
<evidence type="ECO:0000256" key="1">
    <source>
        <dbReference type="SAM" id="Phobius"/>
    </source>
</evidence>
<dbReference type="EMBL" id="NFKK01000002">
    <property type="protein sequence ID" value="OUP54045.1"/>
    <property type="molecule type" value="Genomic_DNA"/>
</dbReference>
<accession>A0A1Y4LBD9</accession>